<dbReference type="InterPro" id="IPR013325">
    <property type="entry name" value="RNA_pol_sigma_r2"/>
</dbReference>
<dbReference type="SUPFAM" id="SSF88946">
    <property type="entry name" value="Sigma2 domain of RNA polymerase sigma factors"/>
    <property type="match status" value="1"/>
</dbReference>
<dbReference type="AlphaFoldDB" id="A0A383AV79"/>
<protein>
    <recommendedName>
        <fullName evidence="5">RNA polymerase sigma factor 70 region 1.1 domain-containing protein</fullName>
    </recommendedName>
</protein>
<dbReference type="GO" id="GO:0006352">
    <property type="term" value="P:DNA-templated transcription initiation"/>
    <property type="evidence" value="ECO:0007669"/>
    <property type="project" value="InterPro"/>
</dbReference>
<dbReference type="InterPro" id="IPR007127">
    <property type="entry name" value="RNA_pol_sigma_70_r1_1"/>
</dbReference>
<dbReference type="GO" id="GO:0003677">
    <property type="term" value="F:DNA binding"/>
    <property type="evidence" value="ECO:0007669"/>
    <property type="project" value="InterPro"/>
</dbReference>
<feature type="region of interest" description="Disordered" evidence="1">
    <location>
        <begin position="69"/>
        <end position="91"/>
    </location>
</feature>
<dbReference type="Gene3D" id="1.10.601.10">
    <property type="entry name" value="RNA Polymerase Primary Sigma Factor"/>
    <property type="match status" value="1"/>
</dbReference>
<evidence type="ECO:0000259" key="2">
    <source>
        <dbReference type="Pfam" id="PF00140"/>
    </source>
</evidence>
<feature type="domain" description="RNA polymerase sigma factor 70 region 1.1" evidence="3">
    <location>
        <begin position="19"/>
        <end position="88"/>
    </location>
</feature>
<name>A0A383AV79_9ZZZZ</name>
<dbReference type="InterPro" id="IPR042189">
    <property type="entry name" value="RNA_pol_sigma_70_r1_1_sf"/>
</dbReference>
<evidence type="ECO:0000259" key="3">
    <source>
        <dbReference type="Pfam" id="PF03979"/>
    </source>
</evidence>
<sequence>VIPEPTPEISSEQSDLSPEMEALIVKGKEQGYITYDDVLDVFPEAEDQLEQIDAFYQRLMSDGVEVVAEAKGDERDEAEKDQEKQDEEHRLRNLRIPSAVAAAEEALATGALDDPVRMYLREIGRVNLLTAAEEVDLAKKMEAGSMAARE</sequence>
<dbReference type="EMBL" id="UINC01195071">
    <property type="protein sequence ID" value="SVE11473.1"/>
    <property type="molecule type" value="Genomic_DNA"/>
</dbReference>
<dbReference type="GO" id="GO:0016987">
    <property type="term" value="F:sigma factor activity"/>
    <property type="evidence" value="ECO:0007669"/>
    <property type="project" value="InterPro"/>
</dbReference>
<dbReference type="Pfam" id="PF00140">
    <property type="entry name" value="Sigma70_r1_2"/>
    <property type="match status" value="1"/>
</dbReference>
<dbReference type="Gene3D" id="1.10.220.120">
    <property type="entry name" value="Sigma-70 factor, region 1.1"/>
    <property type="match status" value="1"/>
</dbReference>
<dbReference type="InterPro" id="IPR009042">
    <property type="entry name" value="RNA_pol_sigma70_r1_2"/>
</dbReference>
<gene>
    <name evidence="4" type="ORF">METZ01_LOCUS464327</name>
</gene>
<organism evidence="4">
    <name type="scientific">marine metagenome</name>
    <dbReference type="NCBI Taxonomy" id="408172"/>
    <lineage>
        <taxon>unclassified sequences</taxon>
        <taxon>metagenomes</taxon>
        <taxon>ecological metagenomes</taxon>
    </lineage>
</organism>
<feature type="domain" description="RNA polymerase sigma-70 region 1.2" evidence="2">
    <location>
        <begin position="114"/>
        <end position="144"/>
    </location>
</feature>
<evidence type="ECO:0000313" key="4">
    <source>
        <dbReference type="EMBL" id="SVE11473.1"/>
    </source>
</evidence>
<accession>A0A383AV79</accession>
<evidence type="ECO:0000256" key="1">
    <source>
        <dbReference type="SAM" id="MobiDB-lite"/>
    </source>
</evidence>
<proteinExistence type="predicted"/>
<feature type="non-terminal residue" evidence="4">
    <location>
        <position position="1"/>
    </location>
</feature>
<reference evidence="4" key="1">
    <citation type="submission" date="2018-05" db="EMBL/GenBank/DDBJ databases">
        <authorList>
            <person name="Lanie J.A."/>
            <person name="Ng W.-L."/>
            <person name="Kazmierczak K.M."/>
            <person name="Andrzejewski T.M."/>
            <person name="Davidsen T.M."/>
            <person name="Wayne K.J."/>
            <person name="Tettelin H."/>
            <person name="Glass J.I."/>
            <person name="Rusch D."/>
            <person name="Podicherti R."/>
            <person name="Tsui H.-C.T."/>
            <person name="Winkler M.E."/>
        </authorList>
    </citation>
    <scope>NUCLEOTIDE SEQUENCE</scope>
</reference>
<feature type="non-terminal residue" evidence="4">
    <location>
        <position position="150"/>
    </location>
</feature>
<dbReference type="Pfam" id="PF03979">
    <property type="entry name" value="Sigma70_r1_1"/>
    <property type="match status" value="1"/>
</dbReference>
<evidence type="ECO:0008006" key="5">
    <source>
        <dbReference type="Google" id="ProtNLM"/>
    </source>
</evidence>